<feature type="transmembrane region" description="Helical" evidence="1">
    <location>
        <begin position="149"/>
        <end position="170"/>
    </location>
</feature>
<protein>
    <recommendedName>
        <fullName evidence="3">Tetratricopeptide repeat protein</fullName>
    </recommendedName>
</protein>
<dbReference type="SUPFAM" id="SSF48452">
    <property type="entry name" value="TPR-like"/>
    <property type="match status" value="1"/>
</dbReference>
<dbReference type="EMBL" id="CP073041">
    <property type="protein sequence ID" value="UXE62848.1"/>
    <property type="molecule type" value="Genomic_DNA"/>
</dbReference>
<dbReference type="KEGG" id="wna:KA717_09155"/>
<evidence type="ECO:0008006" key="3">
    <source>
        <dbReference type="Google" id="ProtNLM"/>
    </source>
</evidence>
<name>A0A977PY19_9CYAN</name>
<gene>
    <name evidence="2" type="ORF">KA717_09155</name>
</gene>
<dbReference type="AlphaFoldDB" id="A0A977PY19"/>
<sequence length="436" mass="50115">MMKSLSPKPTPLQVALENYNTLLHDLTIADKNFTKEQGLELLAARDFLQKQLEAHSPVSAKIWTALTEQDARLKKQAYKITQVLDLAEYRESLLTSDQAWWWYLDTRESSHPWNRWDWLVKTLKLILLGVNFTLIGAIATRFLGGGSGLIEIGGVIFSTFISLLQTQNALTQARQQGFIKLMNRLKIPGYWYEEIQFATTLFVFGILVCIFLNFPFFSQYYKQDASRLQNQASPNLALAEKQYLKAIALDEDNLDAHYKLATLYEELQDLDNAKKQYLIAAKGGYLDAYNNLAYWYIRENKDGEAIALLEKGKVLLAEKDQQLDKLSETEKLNLAVQKYNIYKNLGWARFKQNHLEDAKINLSIAIGIAEDSATQKYIRNPGAVFCLYAQVLQKQDKKSISAKENWQKCLKLSQGKVLNIEEDQWLFEARKQSKKN</sequence>
<keyword evidence="1" id="KW-0472">Membrane</keyword>
<feature type="transmembrane region" description="Helical" evidence="1">
    <location>
        <begin position="191"/>
        <end position="217"/>
    </location>
</feature>
<dbReference type="Proteomes" id="UP001065613">
    <property type="component" value="Chromosome"/>
</dbReference>
<accession>A0A977PY19</accession>
<keyword evidence="1" id="KW-0812">Transmembrane</keyword>
<evidence type="ECO:0000313" key="2">
    <source>
        <dbReference type="EMBL" id="UXE62848.1"/>
    </source>
</evidence>
<proteinExistence type="predicted"/>
<keyword evidence="1" id="KW-1133">Transmembrane helix</keyword>
<dbReference type="Gene3D" id="1.25.40.10">
    <property type="entry name" value="Tetratricopeptide repeat domain"/>
    <property type="match status" value="1"/>
</dbReference>
<organism evidence="2">
    <name type="scientific">Woronichinia naegeliana WA131</name>
    <dbReference type="NCBI Taxonomy" id="2824559"/>
    <lineage>
        <taxon>Bacteria</taxon>
        <taxon>Bacillati</taxon>
        <taxon>Cyanobacteriota</taxon>
        <taxon>Cyanophyceae</taxon>
        <taxon>Synechococcales</taxon>
        <taxon>Coelosphaeriaceae</taxon>
        <taxon>Woronichinia</taxon>
    </lineage>
</organism>
<dbReference type="InterPro" id="IPR011990">
    <property type="entry name" value="TPR-like_helical_dom_sf"/>
</dbReference>
<reference evidence="2" key="1">
    <citation type="submission" date="2021-04" db="EMBL/GenBank/DDBJ databases">
        <title>Genome sequence of Woronichinia naegeliana from Washington state freshwater lake bloom.</title>
        <authorList>
            <person name="Dreher T.W."/>
        </authorList>
    </citation>
    <scope>NUCLEOTIDE SEQUENCE</scope>
    <source>
        <strain evidence="2">WA131</strain>
    </source>
</reference>
<evidence type="ECO:0000256" key="1">
    <source>
        <dbReference type="SAM" id="Phobius"/>
    </source>
</evidence>